<dbReference type="Proteomes" id="UP001575622">
    <property type="component" value="Unassembled WGS sequence"/>
</dbReference>
<dbReference type="InterPro" id="IPR036280">
    <property type="entry name" value="Multihaem_cyt_sf"/>
</dbReference>
<organism evidence="1 2">
    <name type="scientific">Paenibacillus oleatilyticus</name>
    <dbReference type="NCBI Taxonomy" id="2594886"/>
    <lineage>
        <taxon>Bacteria</taxon>
        <taxon>Bacillati</taxon>
        <taxon>Bacillota</taxon>
        <taxon>Bacilli</taxon>
        <taxon>Bacillales</taxon>
        <taxon>Paenibacillaceae</taxon>
        <taxon>Paenibacillus</taxon>
    </lineage>
</organism>
<evidence type="ECO:0000313" key="2">
    <source>
        <dbReference type="Proteomes" id="UP001575622"/>
    </source>
</evidence>
<evidence type="ECO:0000313" key="1">
    <source>
        <dbReference type="EMBL" id="MFB0847115.1"/>
    </source>
</evidence>
<keyword evidence="2" id="KW-1185">Reference proteome</keyword>
<protein>
    <submittedName>
        <fullName evidence="1">Uncharacterized protein</fullName>
    </submittedName>
</protein>
<name>A0ABV4VBW4_9BACL</name>
<dbReference type="SUPFAM" id="SSF48695">
    <property type="entry name" value="Multiheme cytochromes"/>
    <property type="match status" value="1"/>
</dbReference>
<dbReference type="RefSeq" id="WP_373957008.1">
    <property type="nucleotide sequence ID" value="NZ_JBHDLN010000030.1"/>
</dbReference>
<gene>
    <name evidence="1" type="ORF">ACEU3E_33585</name>
</gene>
<proteinExistence type="predicted"/>
<accession>A0ABV4VBW4</accession>
<sequence>MTRLSQSENQVCPWCHTEIVWDPEIGPEEECPHCFNELSDYRSINLKMESSDSGIQYDDEEELNDDLELSDEELQLADDYGEGVQQLLDSQEEAPECSSCHSFMLLAGTEPVSEAFIPFVHPALGKPLLQASFSVQVYLCPSCFKVERQLAETDRLALVEQLREHGAKK</sequence>
<comment type="caution">
    <text evidence="1">The sequence shown here is derived from an EMBL/GenBank/DDBJ whole genome shotgun (WGS) entry which is preliminary data.</text>
</comment>
<reference evidence="1 2" key="1">
    <citation type="submission" date="2024-09" db="EMBL/GenBank/DDBJ databases">
        <authorList>
            <person name="Makale K.P.P."/>
            <person name="Makhzoum A."/>
            <person name="Rantong G."/>
            <person name="Rahube T.O."/>
        </authorList>
    </citation>
    <scope>NUCLEOTIDE SEQUENCE [LARGE SCALE GENOMIC DNA]</scope>
    <source>
        <strain evidence="1 2">KM_D13</strain>
    </source>
</reference>
<dbReference type="EMBL" id="JBHDLN010000030">
    <property type="protein sequence ID" value="MFB0847115.1"/>
    <property type="molecule type" value="Genomic_DNA"/>
</dbReference>